<protein>
    <recommendedName>
        <fullName evidence="11">5-demethoxyubiquinone hydroxylase, mitochondrial</fullName>
        <shortName evidence="11">DMQ hydroxylase</shortName>
        <ecNumber evidence="11">1.14.99.60</ecNumber>
    </recommendedName>
    <alternativeName>
        <fullName evidence="11">Ubiquinone biosynthesis monooxygenase COQ7</fullName>
    </alternativeName>
</protein>
<evidence type="ECO:0000256" key="9">
    <source>
        <dbReference type="ARBA" id="ARBA00023136"/>
    </source>
</evidence>
<dbReference type="GO" id="GO:2000377">
    <property type="term" value="P:regulation of reactive oxygen species metabolic process"/>
    <property type="evidence" value="ECO:0007669"/>
    <property type="project" value="TreeGrafter"/>
</dbReference>
<dbReference type="GO" id="GO:0046872">
    <property type="term" value="F:metal ion binding"/>
    <property type="evidence" value="ECO:0007669"/>
    <property type="project" value="UniProtKB-KW"/>
</dbReference>
<evidence type="ECO:0000313" key="13">
    <source>
        <dbReference type="EMBL" id="CAJ0600381.1"/>
    </source>
</evidence>
<dbReference type="GO" id="GO:0006744">
    <property type="term" value="P:ubiquinone biosynthetic process"/>
    <property type="evidence" value="ECO:0007669"/>
    <property type="project" value="UniProtKB-UniRule"/>
</dbReference>
<dbReference type="InterPro" id="IPR011333">
    <property type="entry name" value="SKP1/BTB/POZ_sf"/>
</dbReference>
<evidence type="ECO:0000256" key="11">
    <source>
        <dbReference type="HAMAP-Rule" id="MF_03194"/>
    </source>
</evidence>
<dbReference type="FunFam" id="3.30.710.10:FF:000035">
    <property type="entry name" value="Elongin C transcription elongation factor"/>
    <property type="match status" value="1"/>
</dbReference>
<comment type="pathway">
    <text evidence="2 11">Cofactor biosynthesis; ubiquinone biosynthesis.</text>
</comment>
<feature type="binding site" evidence="11">
    <location>
        <position position="217"/>
    </location>
    <ligand>
        <name>Fe cation</name>
        <dbReference type="ChEBI" id="CHEBI:24875"/>
        <label>2</label>
    </ligand>
</feature>
<dbReference type="GO" id="GO:0031314">
    <property type="term" value="C:extrinsic component of mitochondrial inner membrane"/>
    <property type="evidence" value="ECO:0007669"/>
    <property type="project" value="UniProtKB-UniRule"/>
</dbReference>
<feature type="binding site" evidence="11">
    <location>
        <position position="168"/>
    </location>
    <ligand>
        <name>Fe cation</name>
        <dbReference type="ChEBI" id="CHEBI:24875"/>
        <label>1</label>
    </ligand>
</feature>
<organism evidence="13 14">
    <name type="scientific">Cylicocyclus nassatus</name>
    <name type="common">Nematode worm</name>
    <dbReference type="NCBI Taxonomy" id="53992"/>
    <lineage>
        <taxon>Eukaryota</taxon>
        <taxon>Metazoa</taxon>
        <taxon>Ecdysozoa</taxon>
        <taxon>Nematoda</taxon>
        <taxon>Chromadorea</taxon>
        <taxon>Rhabditida</taxon>
        <taxon>Rhabditina</taxon>
        <taxon>Rhabditomorpha</taxon>
        <taxon>Strongyloidea</taxon>
        <taxon>Strongylidae</taxon>
        <taxon>Cylicocyclus</taxon>
    </lineage>
</organism>
<dbReference type="SUPFAM" id="SSF47240">
    <property type="entry name" value="Ferritin-like"/>
    <property type="match status" value="1"/>
</dbReference>
<keyword evidence="11" id="KW-0999">Mitochondrion inner membrane</keyword>
<dbReference type="GO" id="GO:0016709">
    <property type="term" value="F:oxidoreductase activity, acting on paired donors, with incorporation or reduction of molecular oxygen, NAD(P)H as one donor, and incorporation of one atom of oxygen"/>
    <property type="evidence" value="ECO:0007669"/>
    <property type="project" value="UniProtKB-UniRule"/>
</dbReference>
<dbReference type="CDD" id="cd18321">
    <property type="entry name" value="BTB_POZ_EloC"/>
    <property type="match status" value="1"/>
</dbReference>
<dbReference type="EC" id="1.14.99.60" evidence="11"/>
<dbReference type="InterPro" id="IPR012347">
    <property type="entry name" value="Ferritin-like"/>
</dbReference>
<dbReference type="Gene3D" id="3.30.710.10">
    <property type="entry name" value="Potassium Channel Kv1.1, Chain A"/>
    <property type="match status" value="1"/>
</dbReference>
<name>A0AA36M6W1_CYLNA</name>
<dbReference type="EMBL" id="CATQJL010000223">
    <property type="protein sequence ID" value="CAJ0600381.1"/>
    <property type="molecule type" value="Genomic_DNA"/>
</dbReference>
<dbReference type="HAMAP" id="MF_01658">
    <property type="entry name" value="COQ7"/>
    <property type="match status" value="1"/>
</dbReference>
<dbReference type="GO" id="GO:0008340">
    <property type="term" value="P:determination of adult lifespan"/>
    <property type="evidence" value="ECO:0007669"/>
    <property type="project" value="TreeGrafter"/>
</dbReference>
<feature type="binding site" evidence="11">
    <location>
        <position position="165"/>
    </location>
    <ligand>
        <name>Fe cation</name>
        <dbReference type="ChEBI" id="CHEBI:24875"/>
        <label>1</label>
    </ligand>
</feature>
<dbReference type="InterPro" id="IPR001232">
    <property type="entry name" value="SKP1-like"/>
</dbReference>
<feature type="binding site" evidence="11">
    <location>
        <position position="256"/>
    </location>
    <ligand>
        <name>Fe cation</name>
        <dbReference type="ChEBI" id="CHEBI:24875"/>
        <label>2</label>
    </ligand>
</feature>
<evidence type="ECO:0000313" key="14">
    <source>
        <dbReference type="Proteomes" id="UP001176961"/>
    </source>
</evidence>
<comment type="cofactor">
    <cofactor evidence="11">
        <name>Fe cation</name>
        <dbReference type="ChEBI" id="CHEBI:24875"/>
    </cofactor>
    <text evidence="11">Binds 2 iron ions per subunit.</text>
</comment>
<feature type="binding site" evidence="11">
    <location>
        <position position="253"/>
    </location>
    <ligand>
        <name>Fe cation</name>
        <dbReference type="ChEBI" id="CHEBI:24875"/>
        <label>1</label>
    </ligand>
</feature>
<proteinExistence type="inferred from homology"/>
<keyword evidence="11" id="KW-0496">Mitochondrion</keyword>
<dbReference type="Proteomes" id="UP001176961">
    <property type="component" value="Unassembled WGS sequence"/>
</dbReference>
<dbReference type="GO" id="GO:0008682">
    <property type="term" value="F:3-demethoxyubiquinol 3-hydroxylase activity"/>
    <property type="evidence" value="ECO:0007669"/>
    <property type="project" value="UniProtKB-EC"/>
</dbReference>
<dbReference type="CDD" id="cd01042">
    <property type="entry name" value="DMQH"/>
    <property type="match status" value="1"/>
</dbReference>
<dbReference type="PANTHER" id="PTHR11237">
    <property type="entry name" value="COENZYME Q10 BIOSYNTHESIS PROTEIN 7"/>
    <property type="match status" value="1"/>
</dbReference>
<keyword evidence="14" id="KW-1185">Reference proteome</keyword>
<evidence type="ECO:0000256" key="6">
    <source>
        <dbReference type="ARBA" id="ARBA00023002"/>
    </source>
</evidence>
<feature type="binding site" evidence="11">
    <location>
        <position position="135"/>
    </location>
    <ligand>
        <name>Fe cation</name>
        <dbReference type="ChEBI" id="CHEBI:24875"/>
        <label>1</label>
    </ligand>
</feature>
<evidence type="ECO:0000256" key="7">
    <source>
        <dbReference type="ARBA" id="ARBA00023004"/>
    </source>
</evidence>
<evidence type="ECO:0000259" key="12">
    <source>
        <dbReference type="Pfam" id="PF03931"/>
    </source>
</evidence>
<reference evidence="13" key="1">
    <citation type="submission" date="2023-07" db="EMBL/GenBank/DDBJ databases">
        <authorList>
            <consortium name="CYATHOMIX"/>
        </authorList>
    </citation>
    <scope>NUCLEOTIDE SEQUENCE</scope>
    <source>
        <strain evidence="13">N/A</strain>
    </source>
</reference>
<keyword evidence="10" id="KW-0539">Nucleus</keyword>
<feature type="binding site" evidence="11">
    <location>
        <position position="253"/>
    </location>
    <ligand>
        <name>Fe cation</name>
        <dbReference type="ChEBI" id="CHEBI:24875"/>
        <label>2</label>
    </ligand>
</feature>
<keyword evidence="4 11" id="KW-0831">Ubiquinone biosynthesis</keyword>
<dbReference type="SUPFAM" id="SSF54695">
    <property type="entry name" value="POZ domain"/>
    <property type="match status" value="1"/>
</dbReference>
<comment type="caution">
    <text evidence="13">The sequence shown here is derived from an EMBL/GenBank/DDBJ whole genome shotgun (WGS) entry which is preliminary data.</text>
</comment>
<accession>A0AA36M6W1</accession>
<comment type="similarity">
    <text evidence="11">Belongs to the COQ7 family.</text>
</comment>
<dbReference type="GO" id="GO:0006511">
    <property type="term" value="P:ubiquitin-dependent protein catabolic process"/>
    <property type="evidence" value="ECO:0007669"/>
    <property type="project" value="InterPro"/>
</dbReference>
<sequence>MSSNSASDTLETKTYGGCEGPDATYVKLVSSDGHQFFIKKTLASISGTIKAMLSGPGQYSENESNVVNFREIPSHVLQRVCQYFSYKDRYTSSVTEIPEFNITPEMNRILFRAVHTPAARKALLEKIIRVDHAGEMGADRIYAGQMAVLSGSPLGSVIKKMWDEEREHLDIMERLAARHGAPHTVLSPIFATAAYILGIGTALLGKEAAMACTVAVEEVIGRHYNRQIEELIADDPEVHKDLLKTLSKLRDDELHHYETGIVHDGLKAPAYDVLKWVIQTGCKGAISIAEKI</sequence>
<dbReference type="InterPro" id="IPR016073">
    <property type="entry name" value="Skp1_comp_POZ"/>
</dbReference>
<comment type="similarity">
    <text evidence="3">Belongs to the SKP1 family.</text>
</comment>
<evidence type="ECO:0000256" key="2">
    <source>
        <dbReference type="ARBA" id="ARBA00004749"/>
    </source>
</evidence>
<evidence type="ECO:0000256" key="5">
    <source>
        <dbReference type="ARBA" id="ARBA00022723"/>
    </source>
</evidence>
<dbReference type="GO" id="GO:0005634">
    <property type="term" value="C:nucleus"/>
    <property type="evidence" value="ECO:0007669"/>
    <property type="project" value="UniProtKB-SubCell"/>
</dbReference>
<evidence type="ECO:0000256" key="4">
    <source>
        <dbReference type="ARBA" id="ARBA00022688"/>
    </source>
</evidence>
<dbReference type="GO" id="GO:0010468">
    <property type="term" value="P:regulation of gene expression"/>
    <property type="evidence" value="ECO:0007669"/>
    <property type="project" value="TreeGrafter"/>
</dbReference>
<evidence type="ECO:0000256" key="8">
    <source>
        <dbReference type="ARBA" id="ARBA00023033"/>
    </source>
</evidence>
<feature type="binding site" evidence="11">
    <location>
        <position position="165"/>
    </location>
    <ligand>
        <name>Fe cation</name>
        <dbReference type="ChEBI" id="CHEBI:24875"/>
        <label>2</label>
    </ligand>
</feature>
<keyword evidence="5 11" id="KW-0479">Metal-binding</keyword>
<evidence type="ECO:0000256" key="1">
    <source>
        <dbReference type="ARBA" id="ARBA00004123"/>
    </source>
</evidence>
<keyword evidence="7 11" id="KW-0408">Iron</keyword>
<keyword evidence="6 11" id="KW-0560">Oxidoreductase</keyword>
<dbReference type="InterPro" id="IPR009078">
    <property type="entry name" value="Ferritin-like_SF"/>
</dbReference>
<dbReference type="Gene3D" id="1.20.1260.10">
    <property type="match status" value="1"/>
</dbReference>
<dbReference type="PANTHER" id="PTHR11237:SF4">
    <property type="entry name" value="5-DEMETHOXYUBIQUINONE HYDROXYLASE, MITOCHONDRIAL"/>
    <property type="match status" value="1"/>
</dbReference>
<comment type="subcellular location">
    <subcellularLocation>
        <location evidence="11">Mitochondrion inner membrane</location>
        <topology evidence="11">Peripheral membrane protein</topology>
        <orientation evidence="11">Matrix side</orientation>
    </subcellularLocation>
    <subcellularLocation>
        <location evidence="1">Nucleus</location>
    </subcellularLocation>
</comment>
<comment type="catalytic activity">
    <reaction evidence="11">
        <text>a 5-methoxy-2-methyl-3-(all-trans-polyprenyl)benzene-1,4-diol + AH2 + O2 = a 3-demethylubiquinol + A + H2O</text>
        <dbReference type="Rhea" id="RHEA:50908"/>
        <dbReference type="Rhea" id="RHEA-COMP:10859"/>
        <dbReference type="Rhea" id="RHEA-COMP:10914"/>
        <dbReference type="ChEBI" id="CHEBI:13193"/>
        <dbReference type="ChEBI" id="CHEBI:15377"/>
        <dbReference type="ChEBI" id="CHEBI:15379"/>
        <dbReference type="ChEBI" id="CHEBI:17499"/>
        <dbReference type="ChEBI" id="CHEBI:84167"/>
        <dbReference type="ChEBI" id="CHEBI:84422"/>
        <dbReference type="EC" id="1.14.99.60"/>
    </reaction>
</comment>
<dbReference type="InterPro" id="IPR011566">
    <property type="entry name" value="Ubq_synth_Coq7"/>
</dbReference>
<dbReference type="SMART" id="SM00512">
    <property type="entry name" value="Skp1"/>
    <property type="match status" value="1"/>
</dbReference>
<evidence type="ECO:0000256" key="3">
    <source>
        <dbReference type="ARBA" id="ARBA00009993"/>
    </source>
</evidence>
<keyword evidence="8 11" id="KW-0503">Monooxygenase</keyword>
<dbReference type="Pfam" id="PF03232">
    <property type="entry name" value="COQ7"/>
    <property type="match status" value="1"/>
</dbReference>
<evidence type="ECO:0000256" key="10">
    <source>
        <dbReference type="ARBA" id="ARBA00023242"/>
    </source>
</evidence>
<gene>
    <name evidence="13" type="ORF">CYNAS_LOCUS12364</name>
</gene>
<dbReference type="AlphaFoldDB" id="A0AA36M6W1"/>
<comment type="function">
    <text evidence="11">Catalyzes the hydroxylation of 2-polyprenyl-3-methyl-6-methoxy-1,4-benzoquinol (DMQH2) during ubiquinone biosynthesis. Has also a structural role in the COQ enzyme complex, stabilizing other COQ polypeptides. Involved in lifespan determination in a ubiquinone-independent manner.</text>
</comment>
<comment type="subunit">
    <text evidence="11">Component of a multi-subunit COQ enzyme complex.</text>
</comment>
<dbReference type="Pfam" id="PF03931">
    <property type="entry name" value="Skp1_POZ"/>
    <property type="match status" value="1"/>
</dbReference>
<feature type="domain" description="SKP1 component POZ" evidence="12">
    <location>
        <begin position="26"/>
        <end position="87"/>
    </location>
</feature>
<keyword evidence="9 11" id="KW-0472">Membrane</keyword>